<evidence type="ECO:0000313" key="1">
    <source>
        <dbReference type="EMBL" id="EAA22132.1"/>
    </source>
</evidence>
<organism evidence="1 2">
    <name type="scientific">Plasmodium yoelii yoelii</name>
    <dbReference type="NCBI Taxonomy" id="73239"/>
    <lineage>
        <taxon>Eukaryota</taxon>
        <taxon>Sar</taxon>
        <taxon>Alveolata</taxon>
        <taxon>Apicomplexa</taxon>
        <taxon>Aconoidasida</taxon>
        <taxon>Haemosporida</taxon>
        <taxon>Plasmodiidae</taxon>
        <taxon>Plasmodium</taxon>
        <taxon>Plasmodium (Vinckeia)</taxon>
    </lineage>
</organism>
<dbReference type="EMBL" id="AABL01000732">
    <property type="protein sequence ID" value="EAA22132.1"/>
    <property type="molecule type" value="Genomic_DNA"/>
</dbReference>
<dbReference type="Proteomes" id="UP000008553">
    <property type="component" value="Unassembled WGS sequence"/>
</dbReference>
<gene>
    <name evidence="1" type="ORF">PY02655</name>
</gene>
<dbReference type="InParanoid" id="Q7RL91"/>
<proteinExistence type="predicted"/>
<sequence length="46" mass="5534">MRTKSATRRVQGILLRIPVNKGWQQKKIEQKNRITPKYINKKNKKN</sequence>
<comment type="caution">
    <text evidence="1">The sequence shown here is derived from an EMBL/GenBank/DDBJ whole genome shotgun (WGS) entry which is preliminary data.</text>
</comment>
<accession>Q7RL91</accession>
<name>Q7RL91_PLAYO</name>
<keyword evidence="2" id="KW-1185">Reference proteome</keyword>
<reference evidence="1 2" key="1">
    <citation type="journal article" date="2002" name="Nature">
        <title>Genome sequence and comparative analysis of the model rodent malaria parasite Plasmodium yoelii yoelii.</title>
        <authorList>
            <person name="Carlton J.M."/>
            <person name="Angiuoli S.V."/>
            <person name="Suh B.B."/>
            <person name="Kooij T.W."/>
            <person name="Pertea M."/>
            <person name="Silva J.C."/>
            <person name="Ermolaeva M.D."/>
            <person name="Allen J.E."/>
            <person name="Selengut J.D."/>
            <person name="Koo H.L."/>
            <person name="Peterson J.D."/>
            <person name="Pop M."/>
            <person name="Kosack D.S."/>
            <person name="Shumway M.F."/>
            <person name="Bidwell S.L."/>
            <person name="Shallom S.J."/>
            <person name="van Aken S.E."/>
            <person name="Riedmuller S.B."/>
            <person name="Feldblyum T.V."/>
            <person name="Cho J.K."/>
            <person name="Quackenbush J."/>
            <person name="Sedegah M."/>
            <person name="Shoaibi A."/>
            <person name="Cummings L.M."/>
            <person name="Florens L."/>
            <person name="Yates J.R."/>
            <person name="Raine J.D."/>
            <person name="Sinden R.E."/>
            <person name="Harris M.A."/>
            <person name="Cunningham D.A."/>
            <person name="Preiser P.R."/>
            <person name="Bergman L.W."/>
            <person name="Vaidya A.B."/>
            <person name="van Lin L.H."/>
            <person name="Janse C.J."/>
            <person name="Waters A.P."/>
            <person name="Smith H.O."/>
            <person name="White O.R."/>
            <person name="Salzberg S.L."/>
            <person name="Venter J.C."/>
            <person name="Fraser C.M."/>
            <person name="Hoffman S.L."/>
            <person name="Gardner M.J."/>
            <person name="Carucci D.J."/>
        </authorList>
    </citation>
    <scope>NUCLEOTIDE SEQUENCE [LARGE SCALE GENOMIC DNA]</scope>
    <source>
        <strain evidence="1 2">17XNL</strain>
    </source>
</reference>
<dbReference type="AlphaFoldDB" id="Q7RL91"/>
<dbReference type="PaxDb" id="73239-Q7RL91"/>
<evidence type="ECO:0000313" key="2">
    <source>
        <dbReference type="Proteomes" id="UP000008553"/>
    </source>
</evidence>
<protein>
    <submittedName>
        <fullName evidence="1">Uncharacterized protein</fullName>
    </submittedName>
</protein>